<evidence type="ECO:0000259" key="1">
    <source>
        <dbReference type="Pfam" id="PF13622"/>
    </source>
</evidence>
<feature type="domain" description="Acyl-CoA thioesterase-like C-terminal" evidence="2">
    <location>
        <begin position="142"/>
        <end position="257"/>
    </location>
</feature>
<dbReference type="Gene3D" id="2.40.160.210">
    <property type="entry name" value="Acyl-CoA thioesterase, double hotdog domain"/>
    <property type="match status" value="1"/>
</dbReference>
<evidence type="ECO:0000313" key="3">
    <source>
        <dbReference type="EMBL" id="GAA1715847.1"/>
    </source>
</evidence>
<dbReference type="InterPro" id="IPR029069">
    <property type="entry name" value="HotDog_dom_sf"/>
</dbReference>
<sequence length="264" mass="28748">MGACVAYFERLGDRWFDPTSHTTGAWDPAVQHIGPSFGLLVHEVEGDLRRRRDDPMVISRLTYEILGTVPMDPVAVDVQVVRPGRTIELVEATYGLADRVGVRLRAWLQQPRDTTELEAVGLDLIPGPTDMPQWDPTSVWQGGYLASAEVRRDSVGPGRARYWVRTDVPLVAGESVGGLARSAALFDIANGMAVRAAPEDVQFPNIDLTAHLFREPRGEWVGFDTRVSFGPGGLGLTSSTLHDESGPIGTLAQTLTVRPVTPGR</sequence>
<gene>
    <name evidence="3" type="ORF">GCM10009831_26970</name>
</gene>
<reference evidence="3 4" key="1">
    <citation type="journal article" date="2019" name="Int. J. Syst. Evol. Microbiol.">
        <title>The Global Catalogue of Microorganisms (GCM) 10K type strain sequencing project: providing services to taxonomists for standard genome sequencing and annotation.</title>
        <authorList>
            <consortium name="The Broad Institute Genomics Platform"/>
            <consortium name="The Broad Institute Genome Sequencing Center for Infectious Disease"/>
            <person name="Wu L."/>
            <person name="Ma J."/>
        </authorList>
    </citation>
    <scope>NUCLEOTIDE SEQUENCE [LARGE SCALE GENOMIC DNA]</scope>
    <source>
        <strain evidence="3 4">JCM 16002</strain>
    </source>
</reference>
<dbReference type="Proteomes" id="UP001500383">
    <property type="component" value="Unassembled WGS sequence"/>
</dbReference>
<dbReference type="InterPro" id="IPR049449">
    <property type="entry name" value="TesB_ACOT8-like_N"/>
</dbReference>
<protein>
    <submittedName>
        <fullName evidence="3">Thioesterase family protein</fullName>
    </submittedName>
</protein>
<proteinExistence type="predicted"/>
<evidence type="ECO:0000313" key="4">
    <source>
        <dbReference type="Proteomes" id="UP001500383"/>
    </source>
</evidence>
<dbReference type="InterPro" id="IPR049450">
    <property type="entry name" value="ACOT8-like_C"/>
</dbReference>
<dbReference type="Pfam" id="PF13622">
    <property type="entry name" value="4HBT_3"/>
    <property type="match status" value="1"/>
</dbReference>
<organism evidence="3 4">
    <name type="scientific">Dietzia cercidiphylli</name>
    <dbReference type="NCBI Taxonomy" id="498199"/>
    <lineage>
        <taxon>Bacteria</taxon>
        <taxon>Bacillati</taxon>
        <taxon>Actinomycetota</taxon>
        <taxon>Actinomycetes</taxon>
        <taxon>Mycobacteriales</taxon>
        <taxon>Dietziaceae</taxon>
        <taxon>Dietzia</taxon>
    </lineage>
</organism>
<keyword evidence="4" id="KW-1185">Reference proteome</keyword>
<dbReference type="SUPFAM" id="SSF54637">
    <property type="entry name" value="Thioesterase/thiol ester dehydrase-isomerase"/>
    <property type="match status" value="1"/>
</dbReference>
<dbReference type="Pfam" id="PF20789">
    <property type="entry name" value="4HBT_3C"/>
    <property type="match status" value="1"/>
</dbReference>
<dbReference type="EMBL" id="BAAAQG010000013">
    <property type="protein sequence ID" value="GAA1715847.1"/>
    <property type="molecule type" value="Genomic_DNA"/>
</dbReference>
<name>A0ABN2J111_9ACTN</name>
<dbReference type="InterPro" id="IPR042171">
    <property type="entry name" value="Acyl-CoA_hotdog"/>
</dbReference>
<comment type="caution">
    <text evidence="3">The sequence shown here is derived from an EMBL/GenBank/DDBJ whole genome shotgun (WGS) entry which is preliminary data.</text>
</comment>
<feature type="domain" description="Acyl-CoA thioesterase-like N-terminal HotDog" evidence="1">
    <location>
        <begin position="23"/>
        <end position="107"/>
    </location>
</feature>
<accession>A0ABN2J111</accession>
<evidence type="ECO:0000259" key="2">
    <source>
        <dbReference type="Pfam" id="PF20789"/>
    </source>
</evidence>